<evidence type="ECO:0000313" key="10">
    <source>
        <dbReference type="Proteomes" id="UP000183832"/>
    </source>
</evidence>
<feature type="transmembrane region" description="Helical" evidence="8">
    <location>
        <begin position="377"/>
        <end position="395"/>
    </location>
</feature>
<accession>A0A1J1IWS9</accession>
<dbReference type="GO" id="GO:0030424">
    <property type="term" value="C:axon"/>
    <property type="evidence" value="ECO:0007669"/>
    <property type="project" value="TreeGrafter"/>
</dbReference>
<sequence>MKLFNKKNFTEVCSFNCGLASSFGFFFFSLDKQKTGCCQRCSNRCQKKCLCLNFLLVVIGMVISYKRVDVDFLNSIESVVLRIGLKMYTQQFICIPLMMAFHNFLNRRRHVTIIENIQSIDDNLHELGIDFNYRKQFFFALAVTGFFNSSLCIFYCWFYKVYSMIEIEKGGKFFFFNVILNVTADAPILNYLIAYLLLIAAIYKRFQYVDQLLTQSNVSLRAFRKLRRIHDKLLDTLNLINSCFVICVLCLLDAAFITLVFNLYSLYHFLEANVQDTKNIIANFMMLFILLFPFLLSVWIITYSKWIAEDNLKIRTFINSMLNRNQKFLESLNLFEMQLQHRKPRISVGLFDIDLKFLFTFISALCSYLIILIQNEICALNCGLARFFGYFFFSIGSGKAKNNEKWPYLHFLVFLALGLIGFIRGKSTPVNSDSIIIYLGNTNMLVTGAIYARYQNFNEILLHNKFDLTLLKELRKTHYKLADTLSLISSCFALNKILSDKNLLKNCEYFEMQMEHSKAEISSGLFTVDMNFLFSFISTVFSYLIILIQFESIV</sequence>
<feature type="transmembrane region" description="Helical" evidence="8">
    <location>
        <begin position="532"/>
        <end position="550"/>
    </location>
</feature>
<keyword evidence="2 8" id="KW-1003">Cell membrane</keyword>
<keyword evidence="7 8" id="KW-0807">Transducer</keyword>
<evidence type="ECO:0000256" key="2">
    <source>
        <dbReference type="ARBA" id="ARBA00022475"/>
    </source>
</evidence>
<reference evidence="9 10" key="1">
    <citation type="submission" date="2015-04" db="EMBL/GenBank/DDBJ databases">
        <authorList>
            <person name="Syromyatnikov M.Y."/>
            <person name="Popov V.N."/>
        </authorList>
    </citation>
    <scope>NUCLEOTIDE SEQUENCE [LARGE SCALE GENOMIC DNA]</scope>
</reference>
<evidence type="ECO:0000256" key="5">
    <source>
        <dbReference type="ARBA" id="ARBA00023136"/>
    </source>
</evidence>
<feature type="transmembrane region" description="Helical" evidence="8">
    <location>
        <begin position="50"/>
        <end position="68"/>
    </location>
</feature>
<keyword evidence="6 8" id="KW-0675">Receptor</keyword>
<feature type="transmembrane region" description="Helical" evidence="8">
    <location>
        <begin position="407"/>
        <end position="423"/>
    </location>
</feature>
<feature type="transmembrane region" description="Helical" evidence="8">
    <location>
        <begin position="88"/>
        <end position="105"/>
    </location>
</feature>
<dbReference type="GO" id="GO:0030425">
    <property type="term" value="C:dendrite"/>
    <property type="evidence" value="ECO:0007669"/>
    <property type="project" value="TreeGrafter"/>
</dbReference>
<comment type="caution">
    <text evidence="8">Lacks conserved residue(s) required for the propagation of feature annotation.</text>
</comment>
<keyword evidence="10" id="KW-1185">Reference proteome</keyword>
<protein>
    <recommendedName>
        <fullName evidence="8">Gustatory receptor</fullName>
    </recommendedName>
</protein>
<dbReference type="OrthoDB" id="6366728at2759"/>
<comment type="similarity">
    <text evidence="8">Belongs to the insect chemoreceptor superfamily. Gustatory receptor (GR) family.</text>
</comment>
<dbReference type="Pfam" id="PF08395">
    <property type="entry name" value="7tm_7"/>
    <property type="match status" value="2"/>
</dbReference>
<feature type="transmembrane region" description="Helical" evidence="8">
    <location>
        <begin position="281"/>
        <end position="303"/>
    </location>
</feature>
<proteinExistence type="inferred from homology"/>
<gene>
    <name evidence="9" type="primary">putative AAEL013193-PA</name>
    <name evidence="9" type="ORF">CLUMA_CG017733</name>
</gene>
<evidence type="ECO:0000256" key="7">
    <source>
        <dbReference type="ARBA" id="ARBA00023224"/>
    </source>
</evidence>
<dbReference type="PANTHER" id="PTHR21143">
    <property type="entry name" value="INVERTEBRATE GUSTATORY RECEPTOR"/>
    <property type="match status" value="1"/>
</dbReference>
<comment type="subcellular location">
    <subcellularLocation>
        <location evidence="1 8">Cell membrane</location>
        <topology evidence="1 8">Multi-pass membrane protein</topology>
    </subcellularLocation>
</comment>
<feature type="transmembrane region" description="Helical" evidence="8">
    <location>
        <begin position="174"/>
        <end position="203"/>
    </location>
</feature>
<feature type="transmembrane region" description="Helical" evidence="8">
    <location>
        <begin position="237"/>
        <end position="261"/>
    </location>
</feature>
<dbReference type="PANTHER" id="PTHR21143:SF133">
    <property type="entry name" value="GUSTATORY AND PHEROMONE RECEPTOR 32A-RELATED"/>
    <property type="match status" value="1"/>
</dbReference>
<evidence type="ECO:0000256" key="8">
    <source>
        <dbReference type="RuleBase" id="RU363108"/>
    </source>
</evidence>
<dbReference type="STRING" id="568069.A0A1J1IWS9"/>
<dbReference type="GO" id="GO:0008049">
    <property type="term" value="P:male courtship behavior"/>
    <property type="evidence" value="ECO:0007669"/>
    <property type="project" value="TreeGrafter"/>
</dbReference>
<dbReference type="AlphaFoldDB" id="A0A1J1IWS9"/>
<evidence type="ECO:0000313" key="9">
    <source>
        <dbReference type="EMBL" id="CRL04669.1"/>
    </source>
</evidence>
<dbReference type="EMBL" id="CVRI01000063">
    <property type="protein sequence ID" value="CRL04669.1"/>
    <property type="molecule type" value="Genomic_DNA"/>
</dbReference>
<keyword evidence="3 8" id="KW-0812">Transmembrane</keyword>
<name>A0A1J1IWS9_9DIPT</name>
<organism evidence="9 10">
    <name type="scientific">Clunio marinus</name>
    <dbReference type="NCBI Taxonomy" id="568069"/>
    <lineage>
        <taxon>Eukaryota</taxon>
        <taxon>Metazoa</taxon>
        <taxon>Ecdysozoa</taxon>
        <taxon>Arthropoda</taxon>
        <taxon>Hexapoda</taxon>
        <taxon>Insecta</taxon>
        <taxon>Pterygota</taxon>
        <taxon>Neoptera</taxon>
        <taxon>Endopterygota</taxon>
        <taxon>Diptera</taxon>
        <taxon>Nematocera</taxon>
        <taxon>Chironomoidea</taxon>
        <taxon>Chironomidae</taxon>
        <taxon>Clunio</taxon>
    </lineage>
</organism>
<dbReference type="GO" id="GO:0043025">
    <property type="term" value="C:neuronal cell body"/>
    <property type="evidence" value="ECO:0007669"/>
    <property type="project" value="TreeGrafter"/>
</dbReference>
<dbReference type="GO" id="GO:0050909">
    <property type="term" value="P:sensory perception of taste"/>
    <property type="evidence" value="ECO:0007669"/>
    <property type="project" value="InterPro"/>
</dbReference>
<evidence type="ECO:0000256" key="6">
    <source>
        <dbReference type="ARBA" id="ARBA00023170"/>
    </source>
</evidence>
<dbReference type="GO" id="GO:0007635">
    <property type="term" value="P:chemosensory behavior"/>
    <property type="evidence" value="ECO:0007669"/>
    <property type="project" value="TreeGrafter"/>
</dbReference>
<feature type="transmembrane region" description="Helical" evidence="8">
    <location>
        <begin position="346"/>
        <end position="371"/>
    </location>
</feature>
<dbReference type="InterPro" id="IPR013604">
    <property type="entry name" value="7TM_chemorcpt"/>
</dbReference>
<keyword evidence="5 8" id="KW-0472">Membrane</keyword>
<evidence type="ECO:0000256" key="4">
    <source>
        <dbReference type="ARBA" id="ARBA00022989"/>
    </source>
</evidence>
<dbReference type="GO" id="GO:0005886">
    <property type="term" value="C:plasma membrane"/>
    <property type="evidence" value="ECO:0007669"/>
    <property type="project" value="UniProtKB-SubCell"/>
</dbReference>
<dbReference type="Proteomes" id="UP000183832">
    <property type="component" value="Unassembled WGS sequence"/>
</dbReference>
<feature type="transmembrane region" description="Helical" evidence="8">
    <location>
        <begin position="137"/>
        <end position="162"/>
    </location>
</feature>
<comment type="function">
    <text evidence="8">Gustatory receptor which mediates acceptance or avoidance behavior, depending on its substrates.</text>
</comment>
<dbReference type="GO" id="GO:0007165">
    <property type="term" value="P:signal transduction"/>
    <property type="evidence" value="ECO:0007669"/>
    <property type="project" value="UniProtKB-KW"/>
</dbReference>
<evidence type="ECO:0000256" key="1">
    <source>
        <dbReference type="ARBA" id="ARBA00004651"/>
    </source>
</evidence>
<evidence type="ECO:0000256" key="3">
    <source>
        <dbReference type="ARBA" id="ARBA00022692"/>
    </source>
</evidence>
<feature type="transmembrane region" description="Helical" evidence="8">
    <location>
        <begin position="435"/>
        <end position="454"/>
    </location>
</feature>
<keyword evidence="4 8" id="KW-1133">Transmembrane helix</keyword>